<dbReference type="Pfam" id="PF00574">
    <property type="entry name" value="CLP_protease"/>
    <property type="match status" value="1"/>
</dbReference>
<dbReference type="InterPro" id="IPR018215">
    <property type="entry name" value="ClpP_Ser_AS"/>
</dbReference>
<dbReference type="GO" id="GO:0004252">
    <property type="term" value="F:serine-type endopeptidase activity"/>
    <property type="evidence" value="ECO:0007669"/>
    <property type="project" value="InterPro"/>
</dbReference>
<feature type="active site" evidence="5">
    <location>
        <position position="102"/>
    </location>
</feature>
<dbReference type="GO" id="GO:0004176">
    <property type="term" value="F:ATP-dependent peptidase activity"/>
    <property type="evidence" value="ECO:0007669"/>
    <property type="project" value="InterPro"/>
</dbReference>
<dbReference type="GeneID" id="22834345"/>
<evidence type="ECO:0000256" key="2">
    <source>
        <dbReference type="ARBA" id="ARBA00022670"/>
    </source>
</evidence>
<evidence type="ECO:0000256" key="5">
    <source>
        <dbReference type="PROSITE-ProRule" id="PRU10085"/>
    </source>
</evidence>
<dbReference type="PANTHER" id="PTHR10381">
    <property type="entry name" value="ATP-DEPENDENT CLP PROTEASE PROTEOLYTIC SUBUNIT"/>
    <property type="match status" value="1"/>
</dbReference>
<keyword evidence="3" id="KW-0378">Hydrolase</keyword>
<evidence type="ECO:0000256" key="4">
    <source>
        <dbReference type="ARBA" id="ARBA00022825"/>
    </source>
</evidence>
<dbReference type="GO" id="GO:0009368">
    <property type="term" value="C:endopeptidase Clp complex"/>
    <property type="evidence" value="ECO:0007669"/>
    <property type="project" value="TreeGrafter"/>
</dbReference>
<dbReference type="SUPFAM" id="SSF52096">
    <property type="entry name" value="ClpP/crotonase"/>
    <property type="match status" value="1"/>
</dbReference>
<dbReference type="CDD" id="cd07017">
    <property type="entry name" value="S14_ClpP_2"/>
    <property type="match status" value="1"/>
</dbReference>
<geneLocation type="chloroplast" evidence="7"/>
<dbReference type="InterPro" id="IPR023562">
    <property type="entry name" value="ClpP/TepA"/>
</dbReference>
<dbReference type="AlphaFoldDB" id="A0A0A8LG48"/>
<proteinExistence type="inferred from homology"/>
<organism evidence="7">
    <name type="scientific">Acacia ligulata</name>
    <dbReference type="NCBI Taxonomy" id="138025"/>
    <lineage>
        <taxon>Eukaryota</taxon>
        <taxon>Viridiplantae</taxon>
        <taxon>Streptophyta</taxon>
        <taxon>Embryophyta</taxon>
        <taxon>Tracheophyta</taxon>
        <taxon>Spermatophyta</taxon>
        <taxon>Magnoliopsida</taxon>
        <taxon>eudicotyledons</taxon>
        <taxon>Gunneridae</taxon>
        <taxon>Pentapetalae</taxon>
        <taxon>rosids</taxon>
        <taxon>fabids</taxon>
        <taxon>Fabales</taxon>
        <taxon>Fabaceae</taxon>
        <taxon>Caesalpinioideae</taxon>
        <taxon>mimosoid clade</taxon>
        <taxon>Acacieae</taxon>
        <taxon>Acacia</taxon>
    </lineage>
</organism>
<dbReference type="GO" id="GO:0051117">
    <property type="term" value="F:ATPase binding"/>
    <property type="evidence" value="ECO:0007669"/>
    <property type="project" value="TreeGrafter"/>
</dbReference>
<keyword evidence="2 7" id="KW-0645">Protease</keyword>
<evidence type="ECO:0000256" key="3">
    <source>
        <dbReference type="ARBA" id="ARBA00022801"/>
    </source>
</evidence>
<keyword evidence="7" id="KW-0934">Plastid</keyword>
<gene>
    <name evidence="7" type="primary">clpP1</name>
</gene>
<dbReference type="InterPro" id="IPR001907">
    <property type="entry name" value="ClpP"/>
</dbReference>
<protein>
    <recommendedName>
        <fullName evidence="6">ATP-dependent Clp protease proteolytic subunit</fullName>
    </recommendedName>
</protein>
<dbReference type="RefSeq" id="YP_009115440.2">
    <property type="nucleotide sequence ID" value="NC_026134.2"/>
</dbReference>
<reference evidence="7" key="1">
    <citation type="submission" date="2014-08" db="EMBL/GenBank/DDBJ databases">
        <authorList>
            <person name="Small I."/>
        </authorList>
    </citation>
    <scope>NUCLEOTIDE SEQUENCE</scope>
</reference>
<dbReference type="Gene3D" id="3.90.226.10">
    <property type="entry name" value="2-enoyl-CoA Hydratase, Chain A, domain 1"/>
    <property type="match status" value="1"/>
</dbReference>
<keyword evidence="4" id="KW-0720">Serine protease</keyword>
<reference evidence="7" key="2">
    <citation type="journal article" date="2015" name="PLoS ONE">
        <title>The complete sequence of the Acacia ligulata chloroplast genome reveals a highly divergent clpP1 gene.</title>
        <authorList>
            <person name="Williams A.V."/>
            <person name="Boykin L.M."/>
            <person name="Howell K.A."/>
            <person name="Nevill P.G."/>
            <person name="Small I.D."/>
        </authorList>
    </citation>
    <scope>NUCLEOTIDE SEQUENCE</scope>
</reference>
<dbReference type="EMBL" id="LN555649">
    <property type="protein sequence ID" value="CED95187.2"/>
    <property type="molecule type" value="Genomic_DNA"/>
</dbReference>
<dbReference type="GO" id="GO:0006515">
    <property type="term" value="P:protein quality control for misfolded or incompletely synthesized proteins"/>
    <property type="evidence" value="ECO:0007669"/>
    <property type="project" value="TreeGrafter"/>
</dbReference>
<comment type="similarity">
    <text evidence="1 6">Belongs to the peptidase S14 family.</text>
</comment>
<comment type="catalytic activity">
    <reaction evidence="5">
        <text>Hydrolysis of proteins to small peptides in the presence of ATP and magnesium. alpha-casein is the usual test substrate. In the absence of ATP, only oligopeptides shorter than five residues are hydrolyzed (such as succinyl-Leu-Tyr-|-NHMec, and Leu-Tyr-Leu-|-Tyr-Trp, in which cleavage of the -Tyr-|-Leu- and -Tyr-|-Trp bonds also occurs).</text>
        <dbReference type="EC" id="3.4.21.92"/>
    </reaction>
</comment>
<sequence>MPFGVPKVPYQGPEDENASWFDLYNGLYKTRAVFIGRKLDDELMNQTVGILVHLHLNNPDKKDIQVFINCPGGWMVSGIAIADLMETVQPDVQTICVGTAASMATFILLSGEPTKCTAFPHARVMIHTPIGDICPKTLSGDYVLELEEVARLYTRVLEKYTIRTGKTLPVILKDMEKVVFMTAEEAQDHGIIDDILLNEDKYWEWEEDVY</sequence>
<keyword evidence="7" id="KW-0150">Chloroplast</keyword>
<dbReference type="InterPro" id="IPR029045">
    <property type="entry name" value="ClpP/crotonase-like_dom_sf"/>
</dbReference>
<dbReference type="PANTHER" id="PTHR10381:SF73">
    <property type="entry name" value="ATP-DEPENDENT CLP PROTEASE PROTEOLYTIC SUBUNIT"/>
    <property type="match status" value="1"/>
</dbReference>
<evidence type="ECO:0000256" key="1">
    <source>
        <dbReference type="ARBA" id="ARBA00007039"/>
    </source>
</evidence>
<dbReference type="PRINTS" id="PR00127">
    <property type="entry name" value="CLPPROTEASEP"/>
</dbReference>
<name>A0A0A8LG48_9FABA</name>
<evidence type="ECO:0000313" key="7">
    <source>
        <dbReference type="EMBL" id="CED95187.2"/>
    </source>
</evidence>
<evidence type="ECO:0000256" key="6">
    <source>
        <dbReference type="RuleBase" id="RU003567"/>
    </source>
</evidence>
<dbReference type="PROSITE" id="PS00381">
    <property type="entry name" value="CLP_PROTEASE_SER"/>
    <property type="match status" value="1"/>
</dbReference>
<accession>A0A0A8LG48</accession>
<dbReference type="GO" id="GO:0009532">
    <property type="term" value="C:plastid stroma"/>
    <property type="evidence" value="ECO:0007669"/>
    <property type="project" value="UniProtKB-ARBA"/>
</dbReference>